<dbReference type="EMBL" id="QHLY01000012">
    <property type="protein sequence ID" value="PXA67100.1"/>
    <property type="molecule type" value="Genomic_DNA"/>
</dbReference>
<accession>A0A317ZKM1</accession>
<protein>
    <recommendedName>
        <fullName evidence="1">HTH marR-type domain-containing protein</fullName>
    </recommendedName>
</protein>
<dbReference type="Gene3D" id="1.10.10.10">
    <property type="entry name" value="Winged helix-like DNA-binding domain superfamily/Winged helix DNA-binding domain"/>
    <property type="match status" value="1"/>
</dbReference>
<sequence>MADRYDRAAHIALVLESVTLLSQMIASGPRVLFHGRDLTRTQMRALFVLAHDESPVTPGRLAKVLGITAGAITQLIDGLKDQKLVETVPNPNDARSRVIRLTANADDEVRRFERSTVERMMPRFAAVDDAGLTALSQTISRITKEP</sequence>
<dbReference type="InterPro" id="IPR000835">
    <property type="entry name" value="HTH_MarR-typ"/>
</dbReference>
<dbReference type="PANTHER" id="PTHR33164">
    <property type="entry name" value="TRANSCRIPTIONAL REGULATOR, MARR FAMILY"/>
    <property type="match status" value="1"/>
</dbReference>
<dbReference type="InterPro" id="IPR036388">
    <property type="entry name" value="WH-like_DNA-bd_sf"/>
</dbReference>
<dbReference type="AlphaFoldDB" id="A0A317ZKM1"/>
<evidence type="ECO:0000313" key="2">
    <source>
        <dbReference type="EMBL" id="PXA67100.1"/>
    </source>
</evidence>
<dbReference type="GO" id="GO:0003700">
    <property type="term" value="F:DNA-binding transcription factor activity"/>
    <property type="evidence" value="ECO:0007669"/>
    <property type="project" value="InterPro"/>
</dbReference>
<dbReference type="PROSITE" id="PS50995">
    <property type="entry name" value="HTH_MARR_2"/>
    <property type="match status" value="1"/>
</dbReference>
<evidence type="ECO:0000259" key="1">
    <source>
        <dbReference type="PROSITE" id="PS50995"/>
    </source>
</evidence>
<proteinExistence type="predicted"/>
<organism evidence="2 3">
    <name type="scientific">Cryobacterium arcticum</name>
    <dbReference type="NCBI Taxonomy" id="670052"/>
    <lineage>
        <taxon>Bacteria</taxon>
        <taxon>Bacillati</taxon>
        <taxon>Actinomycetota</taxon>
        <taxon>Actinomycetes</taxon>
        <taxon>Micrococcales</taxon>
        <taxon>Microbacteriaceae</taxon>
        <taxon>Cryobacterium</taxon>
    </lineage>
</organism>
<dbReference type="OrthoDB" id="4945381at2"/>
<dbReference type="PANTHER" id="PTHR33164:SF43">
    <property type="entry name" value="HTH-TYPE TRANSCRIPTIONAL REPRESSOR YETL"/>
    <property type="match status" value="1"/>
</dbReference>
<dbReference type="RefSeq" id="WP_110126784.1">
    <property type="nucleotide sequence ID" value="NZ_QHLY01000012.1"/>
</dbReference>
<dbReference type="SUPFAM" id="SSF46785">
    <property type="entry name" value="Winged helix' DNA-binding domain"/>
    <property type="match status" value="1"/>
</dbReference>
<dbReference type="InterPro" id="IPR039422">
    <property type="entry name" value="MarR/SlyA-like"/>
</dbReference>
<dbReference type="Pfam" id="PF12802">
    <property type="entry name" value="MarR_2"/>
    <property type="match status" value="1"/>
</dbReference>
<reference evidence="2 3" key="1">
    <citation type="submission" date="2018-05" db="EMBL/GenBank/DDBJ databases">
        <title>Genetic diversity of glacier-inhabiting Cryobacterium bacteria in China and description of Cryobacterium mengkeensis sp. nov. and Arthrobacter glacialis sp. nov.</title>
        <authorList>
            <person name="Liu Q."/>
            <person name="Xin Y.-H."/>
        </authorList>
    </citation>
    <scope>NUCLEOTIDE SEQUENCE [LARGE SCALE GENOMIC DNA]</scope>
    <source>
        <strain evidence="2 3">SK-1</strain>
    </source>
</reference>
<dbReference type="SMART" id="SM00347">
    <property type="entry name" value="HTH_MARR"/>
    <property type="match status" value="1"/>
</dbReference>
<dbReference type="GO" id="GO:0006950">
    <property type="term" value="P:response to stress"/>
    <property type="evidence" value="ECO:0007669"/>
    <property type="project" value="TreeGrafter"/>
</dbReference>
<name>A0A317ZKM1_9MICO</name>
<dbReference type="InterPro" id="IPR036390">
    <property type="entry name" value="WH_DNA-bd_sf"/>
</dbReference>
<gene>
    <name evidence="2" type="ORF">CTB96_10025</name>
</gene>
<dbReference type="Proteomes" id="UP000246722">
    <property type="component" value="Unassembled WGS sequence"/>
</dbReference>
<comment type="caution">
    <text evidence="2">The sequence shown here is derived from an EMBL/GenBank/DDBJ whole genome shotgun (WGS) entry which is preliminary data.</text>
</comment>
<keyword evidence="3" id="KW-1185">Reference proteome</keyword>
<feature type="domain" description="HTH marR-type" evidence="1">
    <location>
        <begin position="1"/>
        <end position="144"/>
    </location>
</feature>
<evidence type="ECO:0000313" key="3">
    <source>
        <dbReference type="Proteomes" id="UP000246722"/>
    </source>
</evidence>